<comment type="similarity">
    <text evidence="8 38">Belongs to the two pore domain potassium channel (TC 1.A.1.8) family.</text>
</comment>
<keyword evidence="11" id="KW-1017">Isopeptide bond</keyword>
<evidence type="ECO:0000256" key="36">
    <source>
        <dbReference type="PIRNR" id="PIRNR038061"/>
    </source>
</evidence>
<evidence type="ECO:0000256" key="37">
    <source>
        <dbReference type="PIRSR" id="PIRSR038061-1"/>
    </source>
</evidence>
<evidence type="ECO:0000256" key="6">
    <source>
        <dbReference type="ARBA" id="ARBA00004541"/>
    </source>
</evidence>
<keyword evidence="22" id="KW-1015">Disulfide bond</keyword>
<evidence type="ECO:0000256" key="25">
    <source>
        <dbReference type="ARBA" id="ARBA00023303"/>
    </source>
</evidence>
<keyword evidence="25 38" id="KW-0407">Ion channel</keyword>
<dbReference type="GO" id="GO:0022841">
    <property type="term" value="F:potassium ion leak channel activity"/>
    <property type="evidence" value="ECO:0007669"/>
    <property type="project" value="TreeGrafter"/>
</dbReference>
<dbReference type="Pfam" id="PF07885">
    <property type="entry name" value="Ion_trans_2"/>
    <property type="match status" value="2"/>
</dbReference>
<dbReference type="PANTHER" id="PTHR11003">
    <property type="entry name" value="POTASSIUM CHANNEL, SUBFAMILY K"/>
    <property type="match status" value="1"/>
</dbReference>
<keyword evidence="19" id="KW-0770">Synapse</keyword>
<dbReference type="GO" id="GO:0030322">
    <property type="term" value="P:stabilization of membrane potential"/>
    <property type="evidence" value="ECO:0007669"/>
    <property type="project" value="TreeGrafter"/>
</dbReference>
<comment type="catalytic activity">
    <reaction evidence="29">
        <text>K(+)(in) = K(+)(out)</text>
        <dbReference type="Rhea" id="RHEA:29463"/>
        <dbReference type="ChEBI" id="CHEBI:29103"/>
    </reaction>
</comment>
<evidence type="ECO:0000313" key="42">
    <source>
        <dbReference type="RefSeq" id="XP_033809468.1"/>
    </source>
</evidence>
<dbReference type="PANTHER" id="PTHR11003:SF59">
    <property type="entry name" value="POTASSIUM CHANNEL SUBFAMILY K MEMBER 1"/>
    <property type="match status" value="1"/>
</dbReference>
<evidence type="ECO:0000256" key="10">
    <source>
        <dbReference type="ARBA" id="ARBA00022475"/>
    </source>
</evidence>
<dbReference type="InterPro" id="IPR003092">
    <property type="entry name" value="2pore_dom_K_chnl_TASK"/>
</dbReference>
<evidence type="ECO:0000256" key="11">
    <source>
        <dbReference type="ARBA" id="ARBA00022499"/>
    </source>
</evidence>
<dbReference type="FunFam" id="1.10.287.70:FF:000360">
    <property type="entry name" value="Potassium two pore domain channel subfamily K member 6"/>
    <property type="match status" value="1"/>
</dbReference>
<dbReference type="GO" id="GO:0016324">
    <property type="term" value="C:apical plasma membrane"/>
    <property type="evidence" value="ECO:0007669"/>
    <property type="project" value="UniProtKB-SubCell"/>
</dbReference>
<evidence type="ECO:0000256" key="19">
    <source>
        <dbReference type="ARBA" id="ARBA00023018"/>
    </source>
</evidence>
<evidence type="ECO:0000256" key="24">
    <source>
        <dbReference type="ARBA" id="ARBA00023273"/>
    </source>
</evidence>
<dbReference type="GlyCosmos" id="A0A6P8RW97">
    <property type="glycosylation" value="1 site, No reported glycans"/>
</dbReference>
<proteinExistence type="inferred from homology"/>
<evidence type="ECO:0000256" key="2">
    <source>
        <dbReference type="ARBA" id="ARBA00004172"/>
    </source>
</evidence>
<evidence type="ECO:0000256" key="28">
    <source>
        <dbReference type="ARBA" id="ARBA00034109"/>
    </source>
</evidence>
<evidence type="ECO:0000256" key="29">
    <source>
        <dbReference type="ARBA" id="ARBA00034430"/>
    </source>
</evidence>
<accession>A0A6P8RW97</accession>
<comment type="catalytic activity">
    <reaction evidence="1">
        <text>NH4(+)(in) = NH4(+)(out)</text>
        <dbReference type="Rhea" id="RHEA:28747"/>
        <dbReference type="ChEBI" id="CHEBI:28938"/>
    </reaction>
</comment>
<dbReference type="InterPro" id="IPR003280">
    <property type="entry name" value="2pore_dom_K_chnl"/>
</dbReference>
<keyword evidence="26" id="KW-0968">Cytoplasmic vesicle</keyword>
<evidence type="ECO:0000259" key="40">
    <source>
        <dbReference type="Pfam" id="PF07885"/>
    </source>
</evidence>
<evidence type="ECO:0000256" key="15">
    <source>
        <dbReference type="ARBA" id="ARBA00022826"/>
    </source>
</evidence>
<evidence type="ECO:0000256" key="31">
    <source>
        <dbReference type="ARBA" id="ARBA00036683"/>
    </source>
</evidence>
<dbReference type="Proteomes" id="UP000515159">
    <property type="component" value="Chromosome 8"/>
</dbReference>
<evidence type="ECO:0000256" key="21">
    <source>
        <dbReference type="ARBA" id="ARBA00023136"/>
    </source>
</evidence>
<evidence type="ECO:0000256" key="16">
    <source>
        <dbReference type="ARBA" id="ARBA00022843"/>
    </source>
</evidence>
<comment type="subunit">
    <text evidence="35">Homodimer; disulfide-linked. Heterodimer with KCNK2; disulfide-linked. In astrocytes, forms mostly heterodimeric potassium channels with KCNK2, with only a minor proportion of functional channels containing homodimeric KCNK1. Interacts with KCNK3 and KCNK9, forming functional heterodimeric channels. Interacts with GNG4. Identified in a complex with PSD and ARF6; interacts only with PSD that is bound to ARF6. Interacts with UBE2I.</text>
</comment>
<feature type="domain" description="Potassium channel" evidence="40">
    <location>
        <begin position="89"/>
        <end position="150"/>
    </location>
</feature>
<evidence type="ECO:0000256" key="3">
    <source>
        <dbReference type="ARBA" id="ARBA00004221"/>
    </source>
</evidence>
<evidence type="ECO:0000256" key="14">
    <source>
        <dbReference type="ARBA" id="ARBA00022753"/>
    </source>
</evidence>
<protein>
    <recommendedName>
        <fullName evidence="36">Potassium channel subfamily K member</fullName>
    </recommendedName>
</protein>
<evidence type="ECO:0000256" key="4">
    <source>
        <dbReference type="ARBA" id="ARBA00004279"/>
    </source>
</evidence>
<dbReference type="InterPro" id="IPR001779">
    <property type="entry name" value="2pore_dom_K_chnl_TWIK1"/>
</dbReference>
<comment type="catalytic activity">
    <reaction evidence="30">
        <text>Na(+)(in) = Na(+)(out)</text>
        <dbReference type="Rhea" id="RHEA:34963"/>
        <dbReference type="ChEBI" id="CHEBI:29101"/>
    </reaction>
</comment>
<gene>
    <name evidence="42" type="primary">KCNK7</name>
</gene>
<feature type="transmembrane region" description="Helical" evidence="39">
    <location>
        <begin position="13"/>
        <end position="37"/>
    </location>
</feature>
<evidence type="ECO:0000256" key="7">
    <source>
        <dbReference type="ARBA" id="ARBA00004651"/>
    </source>
</evidence>
<dbReference type="GO" id="GO:0043204">
    <property type="term" value="C:perikaryon"/>
    <property type="evidence" value="ECO:0007669"/>
    <property type="project" value="UniProtKB-SubCell"/>
</dbReference>
<evidence type="ECO:0000256" key="9">
    <source>
        <dbReference type="ARBA" id="ARBA00022448"/>
    </source>
</evidence>
<evidence type="ECO:0000256" key="30">
    <source>
        <dbReference type="ARBA" id="ARBA00036239"/>
    </source>
</evidence>
<keyword evidence="21 36" id="KW-0472">Membrane</keyword>
<evidence type="ECO:0000256" key="1">
    <source>
        <dbReference type="ARBA" id="ARBA00000309"/>
    </source>
</evidence>
<evidence type="ECO:0000256" key="13">
    <source>
        <dbReference type="ARBA" id="ARBA00022692"/>
    </source>
</evidence>
<comment type="subcellular location">
    <subcellularLocation>
        <location evidence="3">Apical cell membrane</location>
    </subcellularLocation>
    <subcellularLocation>
        <location evidence="7">Cell membrane</location>
        <topology evidence="7">Multi-pass membrane protein</topology>
    </subcellularLocation>
    <subcellularLocation>
        <location evidence="4">Cell projection</location>
        <location evidence="4">Dendrite</location>
    </subcellularLocation>
    <subcellularLocation>
        <location evidence="6">Cytoplasmic vesicle</location>
    </subcellularLocation>
    <subcellularLocation>
        <location evidence="5">Perikaryon</location>
    </subcellularLocation>
    <subcellularLocation>
        <location evidence="2">Recycling endosome</location>
    </subcellularLocation>
    <subcellularLocation>
        <location evidence="28">Synaptic cell membrane</location>
    </subcellularLocation>
</comment>
<dbReference type="FunCoup" id="A0A6P8RW97">
    <property type="interactions" value="390"/>
</dbReference>
<comment type="catalytic activity">
    <reaction evidence="33">
        <text>Rb(+)(in) = Rb(+)(out)</text>
        <dbReference type="Rhea" id="RHEA:78547"/>
        <dbReference type="ChEBI" id="CHEBI:49847"/>
    </reaction>
</comment>
<evidence type="ECO:0000256" key="17">
    <source>
        <dbReference type="ARBA" id="ARBA00022958"/>
    </source>
</evidence>
<evidence type="ECO:0000256" key="33">
    <source>
        <dbReference type="ARBA" id="ARBA00044657"/>
    </source>
</evidence>
<keyword evidence="18 39" id="KW-1133">Transmembrane helix</keyword>
<keyword evidence="13 38" id="KW-0812">Transmembrane</keyword>
<keyword evidence="15 36" id="KW-0631">Potassium channel</keyword>
<evidence type="ECO:0000256" key="18">
    <source>
        <dbReference type="ARBA" id="ARBA00022989"/>
    </source>
</evidence>
<comment type="catalytic activity">
    <reaction evidence="31">
        <text>L-glutamate(out) = L-glutamate(in)</text>
        <dbReference type="Rhea" id="RHEA:66336"/>
        <dbReference type="ChEBI" id="CHEBI:29985"/>
    </reaction>
</comment>
<dbReference type="GO" id="GO:0055037">
    <property type="term" value="C:recycling endosome"/>
    <property type="evidence" value="ECO:0007669"/>
    <property type="project" value="UniProtKB-SubCell"/>
</dbReference>
<organism evidence="41 42">
    <name type="scientific">Geotrypetes seraphini</name>
    <name type="common">Gaboon caecilian</name>
    <name type="synonym">Caecilia seraphini</name>
    <dbReference type="NCBI Taxonomy" id="260995"/>
    <lineage>
        <taxon>Eukaryota</taxon>
        <taxon>Metazoa</taxon>
        <taxon>Chordata</taxon>
        <taxon>Craniata</taxon>
        <taxon>Vertebrata</taxon>
        <taxon>Euteleostomi</taxon>
        <taxon>Amphibia</taxon>
        <taxon>Gymnophiona</taxon>
        <taxon>Geotrypetes</taxon>
    </lineage>
</organism>
<feature type="transmembrane region" description="Helical" evidence="39">
    <location>
        <begin position="172"/>
        <end position="199"/>
    </location>
</feature>
<evidence type="ECO:0000256" key="35">
    <source>
        <dbReference type="ARBA" id="ARBA00046361"/>
    </source>
</evidence>
<evidence type="ECO:0000256" key="26">
    <source>
        <dbReference type="ARBA" id="ARBA00023329"/>
    </source>
</evidence>
<name>A0A6P8RW97_GEOSA</name>
<evidence type="ECO:0000256" key="27">
    <source>
        <dbReference type="ARBA" id="ARBA00024167"/>
    </source>
</evidence>
<keyword evidence="41" id="KW-1185">Reference proteome</keyword>
<evidence type="ECO:0000256" key="32">
    <source>
        <dbReference type="ARBA" id="ARBA00044635"/>
    </source>
</evidence>
<feature type="transmembrane region" description="Helical" evidence="39">
    <location>
        <begin position="237"/>
        <end position="257"/>
    </location>
</feature>
<dbReference type="PIRSF" id="PIRSF038061">
    <property type="entry name" value="K_channel_subfamily_K_type"/>
    <property type="match status" value="1"/>
</dbReference>
<keyword evidence="14" id="KW-0967">Endosome</keyword>
<keyword evidence="9 36" id="KW-0813">Transport</keyword>
<feature type="transmembrane region" description="Helical" evidence="39">
    <location>
        <begin position="95"/>
        <end position="113"/>
    </location>
</feature>
<evidence type="ECO:0000256" key="38">
    <source>
        <dbReference type="RuleBase" id="RU003857"/>
    </source>
</evidence>
<comment type="catalytic activity">
    <reaction evidence="27">
        <text>chloride(in) = chloride(out)</text>
        <dbReference type="Rhea" id="RHEA:29823"/>
        <dbReference type="ChEBI" id="CHEBI:17996"/>
    </reaction>
</comment>
<dbReference type="InterPro" id="IPR013099">
    <property type="entry name" value="K_chnl_dom"/>
</dbReference>
<evidence type="ECO:0000256" key="20">
    <source>
        <dbReference type="ARBA" id="ARBA00023065"/>
    </source>
</evidence>
<dbReference type="PRINTS" id="PR01333">
    <property type="entry name" value="2POREKCHANEL"/>
</dbReference>
<sequence>MVRTLDVPKLPRAWNYVLLLCCYFLFLVLGALVFGALEQPHEIELRRQVAEARSNFTLGHGCVSDEGLRTLLEEVLAADNYGVSALQNGSASENWSFASSLFFVATVLTTTGYGHTVPLSDGGKIFCILYTILGIPVTLFFLAFIIRQVTTLVTVRPIHYAHVRWGFPQKPLAVAHAVILALTVTGCFILLPATIFWAVEDDWNYLESIYFCFISLSTIGLGDYIPGKASNPLLKELYKFSITCYLIIGLVAMLVALETLYRLQEIRHFIRLFRSSDNQHPRKEDLQSILTEDELAVVTEASGTLPTSDGP</sequence>
<evidence type="ECO:0000256" key="12">
    <source>
        <dbReference type="ARBA" id="ARBA00022538"/>
    </source>
</evidence>
<evidence type="ECO:0000256" key="34">
    <source>
        <dbReference type="ARBA" id="ARBA00044691"/>
    </source>
</evidence>
<feature type="transmembrane region" description="Helical" evidence="39">
    <location>
        <begin position="125"/>
        <end position="146"/>
    </location>
</feature>
<dbReference type="InParanoid" id="A0A6P8RW97"/>
<evidence type="ECO:0000256" key="5">
    <source>
        <dbReference type="ARBA" id="ARBA00004484"/>
    </source>
</evidence>
<keyword evidence="16" id="KW-0832">Ubl conjugation</keyword>
<reference evidence="42" key="1">
    <citation type="submission" date="2025-08" db="UniProtKB">
        <authorList>
            <consortium name="RefSeq"/>
        </authorList>
    </citation>
    <scope>IDENTIFICATION</scope>
</reference>
<dbReference type="CTD" id="10089"/>
<keyword evidence="10" id="KW-1003">Cell membrane</keyword>
<evidence type="ECO:0000313" key="41">
    <source>
        <dbReference type="Proteomes" id="UP000515159"/>
    </source>
</evidence>
<keyword evidence="20 36" id="KW-0406">Ion transport</keyword>
<dbReference type="PRINTS" id="PR01586">
    <property type="entry name" value="TWIKCHANNEL"/>
</dbReference>
<feature type="transmembrane region" description="Helical" evidence="39">
    <location>
        <begin position="205"/>
        <end position="225"/>
    </location>
</feature>
<comment type="catalytic activity">
    <reaction evidence="32">
        <text>Li(+)(in) = Li(+)(out)</text>
        <dbReference type="Rhea" id="RHEA:78551"/>
        <dbReference type="ChEBI" id="CHEBI:49713"/>
    </reaction>
</comment>
<feature type="glycosylation site" description="N-linked (GlcNAc...) asparagine" evidence="37">
    <location>
        <position position="88"/>
    </location>
</feature>
<keyword evidence="17 36" id="KW-0630">Potassium</keyword>
<dbReference type="RefSeq" id="XP_033809468.1">
    <property type="nucleotide sequence ID" value="XM_033953577.1"/>
</dbReference>
<keyword evidence="12 36" id="KW-0633">Potassium transport</keyword>
<keyword evidence="23" id="KW-0325">Glycoprotein</keyword>
<evidence type="ECO:0000256" key="8">
    <source>
        <dbReference type="ARBA" id="ARBA00006666"/>
    </source>
</evidence>
<evidence type="ECO:0000256" key="39">
    <source>
        <dbReference type="SAM" id="Phobius"/>
    </source>
</evidence>
<comment type="catalytic activity">
    <reaction evidence="34">
        <text>Cs(+)(in) = Cs(+)(out)</text>
        <dbReference type="Rhea" id="RHEA:78555"/>
        <dbReference type="ChEBI" id="CHEBI:49547"/>
    </reaction>
</comment>
<dbReference type="GeneID" id="117364423"/>
<dbReference type="GO" id="GO:0030425">
    <property type="term" value="C:dendrite"/>
    <property type="evidence" value="ECO:0007669"/>
    <property type="project" value="UniProtKB-SubCell"/>
</dbReference>
<dbReference type="InterPro" id="IPR005408">
    <property type="entry name" value="2pore_dom_K_chnl_TWIK"/>
</dbReference>
<dbReference type="PRINTS" id="PR01096">
    <property type="entry name" value="TWIK1CHANNEL"/>
</dbReference>
<dbReference type="GO" id="GO:0097060">
    <property type="term" value="C:synaptic membrane"/>
    <property type="evidence" value="ECO:0007669"/>
    <property type="project" value="UniProtKB-SubCell"/>
</dbReference>
<dbReference type="GO" id="GO:0015271">
    <property type="term" value="F:outward rectifier potassium channel activity"/>
    <property type="evidence" value="ECO:0007669"/>
    <property type="project" value="TreeGrafter"/>
</dbReference>
<evidence type="ECO:0000256" key="23">
    <source>
        <dbReference type="ARBA" id="ARBA00023180"/>
    </source>
</evidence>
<dbReference type="KEGG" id="gsh:117364423"/>
<keyword evidence="24" id="KW-0966">Cell projection</keyword>
<dbReference type="SUPFAM" id="SSF81324">
    <property type="entry name" value="Voltage-gated potassium channels"/>
    <property type="match status" value="2"/>
</dbReference>
<dbReference type="AlphaFoldDB" id="A0A6P8RW97"/>
<evidence type="ECO:0000256" key="22">
    <source>
        <dbReference type="ARBA" id="ARBA00023157"/>
    </source>
</evidence>
<dbReference type="Gene3D" id="1.10.287.70">
    <property type="match status" value="1"/>
</dbReference>
<feature type="domain" description="Potassium channel" evidence="40">
    <location>
        <begin position="187"/>
        <end position="260"/>
    </location>
</feature>
<dbReference type="OrthoDB" id="297496at2759"/>